<comment type="caution">
    <text evidence="29">The sequence shown here is derived from an EMBL/GenBank/DDBJ whole genome shotgun (WGS) entry which is preliminary data.</text>
</comment>
<keyword evidence="28" id="KW-1133">Transmembrane helix</keyword>
<dbReference type="CDD" id="cd11042">
    <property type="entry name" value="CYP51-like"/>
    <property type="match status" value="1"/>
</dbReference>
<comment type="similarity">
    <text evidence="3 27">Belongs to the cytochrome P450 family.</text>
</comment>
<keyword evidence="30" id="KW-1185">Reference proteome</keyword>
<evidence type="ECO:0000256" key="18">
    <source>
        <dbReference type="ARBA" id="ARBA00037887"/>
    </source>
</evidence>
<dbReference type="PRINTS" id="PR00385">
    <property type="entry name" value="P450"/>
</dbReference>
<dbReference type="PANTHER" id="PTHR24304:SF2">
    <property type="entry name" value="24-HYDROXYCHOLESTEROL 7-ALPHA-HYDROXYLASE"/>
    <property type="match status" value="1"/>
</dbReference>
<evidence type="ECO:0000256" key="15">
    <source>
        <dbReference type="ARBA" id="ARBA00023136"/>
    </source>
</evidence>
<organism evidence="29 30">
    <name type="scientific">Digitaria exilis</name>
    <dbReference type="NCBI Taxonomy" id="1010633"/>
    <lineage>
        <taxon>Eukaryota</taxon>
        <taxon>Viridiplantae</taxon>
        <taxon>Streptophyta</taxon>
        <taxon>Embryophyta</taxon>
        <taxon>Tracheophyta</taxon>
        <taxon>Spermatophyta</taxon>
        <taxon>Magnoliopsida</taxon>
        <taxon>Liliopsida</taxon>
        <taxon>Poales</taxon>
        <taxon>Poaceae</taxon>
        <taxon>PACMAD clade</taxon>
        <taxon>Panicoideae</taxon>
        <taxon>Panicodae</taxon>
        <taxon>Paniceae</taxon>
        <taxon>Anthephorinae</taxon>
        <taxon>Digitaria</taxon>
    </lineage>
</organism>
<keyword evidence="11 26" id="KW-0408">Iron</keyword>
<evidence type="ECO:0000256" key="22">
    <source>
        <dbReference type="ARBA" id="ARBA00042983"/>
    </source>
</evidence>
<evidence type="ECO:0000256" key="1">
    <source>
        <dbReference type="ARBA" id="ARBA00001971"/>
    </source>
</evidence>
<comment type="catalytic activity">
    <reaction evidence="23">
        <text>a 14alpha-methyl steroid + 3 reduced [NADPH--hemoprotein reductase] + 3 O2 = a Delta(14) steroid + formate + 3 oxidized [NADPH--hemoprotein reductase] + 4 H2O + 4 H(+)</text>
        <dbReference type="Rhea" id="RHEA:54028"/>
        <dbReference type="Rhea" id="RHEA-COMP:11964"/>
        <dbReference type="Rhea" id="RHEA-COMP:11965"/>
        <dbReference type="ChEBI" id="CHEBI:15377"/>
        <dbReference type="ChEBI" id="CHEBI:15378"/>
        <dbReference type="ChEBI" id="CHEBI:15379"/>
        <dbReference type="ChEBI" id="CHEBI:15740"/>
        <dbReference type="ChEBI" id="CHEBI:57618"/>
        <dbReference type="ChEBI" id="CHEBI:58210"/>
        <dbReference type="ChEBI" id="CHEBI:138029"/>
        <dbReference type="ChEBI" id="CHEBI:138031"/>
        <dbReference type="EC" id="1.14.14.154"/>
    </reaction>
</comment>
<dbReference type="Gene3D" id="1.10.630.10">
    <property type="entry name" value="Cytochrome P450"/>
    <property type="match status" value="1"/>
</dbReference>
<dbReference type="SUPFAM" id="SSF48264">
    <property type="entry name" value="Cytochrome P450"/>
    <property type="match status" value="1"/>
</dbReference>
<keyword evidence="7" id="KW-0808">Transferase</keyword>
<dbReference type="OrthoDB" id="1055148at2759"/>
<keyword evidence="14" id="KW-0443">Lipid metabolism</keyword>
<keyword evidence="17" id="KW-0753">Steroid metabolism</keyword>
<evidence type="ECO:0000256" key="13">
    <source>
        <dbReference type="ARBA" id="ARBA00023033"/>
    </source>
</evidence>
<evidence type="ECO:0000313" key="30">
    <source>
        <dbReference type="Proteomes" id="UP000636709"/>
    </source>
</evidence>
<keyword evidence="15 28" id="KW-0472">Membrane</keyword>
<dbReference type="GO" id="GO:0016020">
    <property type="term" value="C:membrane"/>
    <property type="evidence" value="ECO:0007669"/>
    <property type="project" value="UniProtKB-SubCell"/>
</dbReference>
<evidence type="ECO:0000256" key="10">
    <source>
        <dbReference type="ARBA" id="ARBA00023002"/>
    </source>
</evidence>
<dbReference type="PANTHER" id="PTHR24304">
    <property type="entry name" value="CYTOCHROME P450 FAMILY 7"/>
    <property type="match status" value="1"/>
</dbReference>
<evidence type="ECO:0000256" key="2">
    <source>
        <dbReference type="ARBA" id="ARBA00004167"/>
    </source>
</evidence>
<evidence type="ECO:0000256" key="5">
    <source>
        <dbReference type="ARBA" id="ARBA00022603"/>
    </source>
</evidence>
<keyword evidence="13 27" id="KW-0503">Monooxygenase</keyword>
<evidence type="ECO:0000256" key="7">
    <source>
        <dbReference type="ARBA" id="ARBA00022679"/>
    </source>
</evidence>
<dbReference type="GO" id="GO:0032259">
    <property type="term" value="P:methylation"/>
    <property type="evidence" value="ECO:0007669"/>
    <property type="project" value="UniProtKB-KW"/>
</dbReference>
<evidence type="ECO:0000256" key="25">
    <source>
        <dbReference type="ARBA" id="ARBA00072797"/>
    </source>
</evidence>
<evidence type="ECO:0000256" key="23">
    <source>
        <dbReference type="ARBA" id="ARBA00051013"/>
    </source>
</evidence>
<feature type="transmembrane region" description="Helical" evidence="28">
    <location>
        <begin position="6"/>
        <end position="25"/>
    </location>
</feature>
<dbReference type="GO" id="GO:0005506">
    <property type="term" value="F:iron ion binding"/>
    <property type="evidence" value="ECO:0007669"/>
    <property type="project" value="InterPro"/>
</dbReference>
<evidence type="ECO:0000256" key="3">
    <source>
        <dbReference type="ARBA" id="ARBA00010617"/>
    </source>
</evidence>
<reference evidence="29" key="1">
    <citation type="submission" date="2020-07" db="EMBL/GenBank/DDBJ databases">
        <title>Genome sequence and genetic diversity analysis of an under-domesticated orphan crop, white fonio (Digitaria exilis).</title>
        <authorList>
            <person name="Bennetzen J.L."/>
            <person name="Chen S."/>
            <person name="Ma X."/>
            <person name="Wang X."/>
            <person name="Yssel A.E.J."/>
            <person name="Chaluvadi S.R."/>
            <person name="Johnson M."/>
            <person name="Gangashetty P."/>
            <person name="Hamidou F."/>
            <person name="Sanogo M.D."/>
            <person name="Zwaenepoel A."/>
            <person name="Wallace J."/>
            <person name="Van De Peer Y."/>
            <person name="Van Deynze A."/>
        </authorList>
    </citation>
    <scope>NUCLEOTIDE SEQUENCE</scope>
    <source>
        <tissue evidence="29">Leaves</tissue>
    </source>
</reference>
<keyword evidence="28" id="KW-0812">Transmembrane</keyword>
<evidence type="ECO:0000256" key="16">
    <source>
        <dbReference type="ARBA" id="ARBA00023166"/>
    </source>
</evidence>
<sequence length="481" mass="54464">MDIPNSAVWFAVGIVLVTTIITKAARGRRKYEQASSMGTPHPPTVYCWSMIGLLCTLYMKGFRAMILDQYKKLGSVFTISFFGKNITILVGPEVADHFYQGMESELGLNMLDFTVPMTGKEVGYARDAATRCEQSRIQTDALRPSKLRSHVSPMLQEVEEYFAKWGDQGMVDLRKELEQVLMLISGRCLLGKEVRDNMFGDFFTLFNEMIDNGTNVTNAMFPFAPTITNRRRDRARAKISEMLTKIDDVLQYLIDSKYGDGRPTTESEVTGMIIGLILAGKQTSSTTSTWTGARLLSHPTFLAAVLEEQKHIVKKYGDQIDYNILLEMETLHCCIKEVLRMHPPTASLFRKVHKSFLVKTKEGTQYEIPKGHTIASPMLFNNNIPSIFKDPGVYDPTRFRPGREEDKAGGKFCFTVFGGGRHSCLGEAYAYMQIKVIWSHLLRNFELELVSPFPEMDWSKIMPVPKGKVMVTYKRRSLPST</sequence>
<dbReference type="EMBL" id="JACEFO010001902">
    <property type="protein sequence ID" value="KAF8694594.1"/>
    <property type="molecule type" value="Genomic_DNA"/>
</dbReference>
<dbReference type="InterPro" id="IPR001128">
    <property type="entry name" value="Cyt_P450"/>
</dbReference>
<dbReference type="GO" id="GO:0008398">
    <property type="term" value="F:sterol 14-demethylase activity"/>
    <property type="evidence" value="ECO:0007669"/>
    <property type="project" value="UniProtKB-EC"/>
</dbReference>
<comment type="subcellular location">
    <subcellularLocation>
        <location evidence="2">Membrane</location>
        <topology evidence="2">Single-pass membrane protein</topology>
    </subcellularLocation>
</comment>
<comment type="function">
    <text evidence="24">Catalyzes the 14-alpha demethylation of obtusifoliol to 4 alpha-methyl-5 alpha-ergosta-8,14,24(28)-trien-3 beta-ol.</text>
</comment>
<evidence type="ECO:0000256" key="14">
    <source>
        <dbReference type="ARBA" id="ARBA00023098"/>
    </source>
</evidence>
<dbReference type="InterPro" id="IPR050529">
    <property type="entry name" value="CYP450_sterol_14alpha_dmase"/>
</dbReference>
<keyword evidence="12" id="KW-0756">Sterol biosynthesis</keyword>
<dbReference type="InterPro" id="IPR002403">
    <property type="entry name" value="Cyt_P450_E_grp-IV"/>
</dbReference>
<dbReference type="PRINTS" id="PR00465">
    <property type="entry name" value="EP450IV"/>
</dbReference>
<evidence type="ECO:0000313" key="29">
    <source>
        <dbReference type="EMBL" id="KAF8694594.1"/>
    </source>
</evidence>
<keyword evidence="8 26" id="KW-0479">Metal-binding</keyword>
<gene>
    <name evidence="29" type="ORF">HU200_038123</name>
</gene>
<dbReference type="GO" id="GO:0016126">
    <property type="term" value="P:sterol biosynthetic process"/>
    <property type="evidence" value="ECO:0007669"/>
    <property type="project" value="UniProtKB-KW"/>
</dbReference>
<evidence type="ECO:0000256" key="17">
    <source>
        <dbReference type="ARBA" id="ARBA00023221"/>
    </source>
</evidence>
<evidence type="ECO:0000256" key="21">
    <source>
        <dbReference type="ARBA" id="ARBA00042513"/>
    </source>
</evidence>
<dbReference type="Pfam" id="PF00067">
    <property type="entry name" value="p450"/>
    <property type="match status" value="1"/>
</dbReference>
<feature type="transmembrane region" description="Helical" evidence="28">
    <location>
        <begin position="45"/>
        <end position="66"/>
    </location>
</feature>
<keyword evidence="10 27" id="KW-0560">Oxidoreductase</keyword>
<proteinExistence type="inferred from homology"/>
<evidence type="ECO:0000256" key="6">
    <source>
        <dbReference type="ARBA" id="ARBA00022617"/>
    </source>
</evidence>
<dbReference type="GO" id="GO:0008168">
    <property type="term" value="F:methyltransferase activity"/>
    <property type="evidence" value="ECO:0007669"/>
    <property type="project" value="UniProtKB-KW"/>
</dbReference>
<evidence type="ECO:0000256" key="24">
    <source>
        <dbReference type="ARBA" id="ARBA00058467"/>
    </source>
</evidence>
<evidence type="ECO:0000256" key="26">
    <source>
        <dbReference type="PIRSR" id="PIRSR602403-1"/>
    </source>
</evidence>
<evidence type="ECO:0000256" key="27">
    <source>
        <dbReference type="RuleBase" id="RU000461"/>
    </source>
</evidence>
<feature type="binding site" description="axial binding residue" evidence="26">
    <location>
        <position position="424"/>
    </location>
    <ligand>
        <name>heme</name>
        <dbReference type="ChEBI" id="CHEBI:30413"/>
    </ligand>
    <ligandPart>
        <name>Fe</name>
        <dbReference type="ChEBI" id="CHEBI:18248"/>
    </ligandPart>
</feature>
<evidence type="ECO:0000256" key="9">
    <source>
        <dbReference type="ARBA" id="ARBA00022955"/>
    </source>
</evidence>
<dbReference type="PROSITE" id="PS00086">
    <property type="entry name" value="CYTOCHROME_P450"/>
    <property type="match status" value="1"/>
</dbReference>
<evidence type="ECO:0000256" key="8">
    <source>
        <dbReference type="ARBA" id="ARBA00022723"/>
    </source>
</evidence>
<dbReference type="Proteomes" id="UP000636709">
    <property type="component" value="Unassembled WGS sequence"/>
</dbReference>
<name>A0A835EIQ0_9POAL</name>
<keyword evidence="16" id="KW-1207">Sterol metabolism</keyword>
<comment type="cofactor">
    <cofactor evidence="1 26">
        <name>heme</name>
        <dbReference type="ChEBI" id="CHEBI:30413"/>
    </cofactor>
</comment>
<comment type="pathway">
    <text evidence="18">Steroid biosynthesis; zymosterol biosynthesis; zymosterol from lanosterol: step 1/6.</text>
</comment>
<keyword evidence="4" id="KW-0444">Lipid biosynthesis</keyword>
<keyword evidence="6 26" id="KW-0349">Heme</keyword>
<evidence type="ECO:0000256" key="4">
    <source>
        <dbReference type="ARBA" id="ARBA00022516"/>
    </source>
</evidence>
<evidence type="ECO:0000256" key="12">
    <source>
        <dbReference type="ARBA" id="ARBA00023011"/>
    </source>
</evidence>
<protein>
    <recommendedName>
        <fullName evidence="25">Obtusifoliol 14-alpha demethylase</fullName>
        <ecNumber evidence="19">1.14.14.154</ecNumber>
    </recommendedName>
    <alternativeName>
        <fullName evidence="20">CYPLI</fullName>
    </alternativeName>
    <alternativeName>
        <fullName evidence="22">Cytochrome P450 51</fullName>
    </alternativeName>
    <alternativeName>
        <fullName evidence="21">Cytochrome P450-LIA1</fullName>
    </alternativeName>
</protein>
<dbReference type="InterPro" id="IPR017972">
    <property type="entry name" value="Cyt_P450_CS"/>
</dbReference>
<keyword evidence="5" id="KW-0489">Methyltransferase</keyword>
<evidence type="ECO:0000256" key="28">
    <source>
        <dbReference type="SAM" id="Phobius"/>
    </source>
</evidence>
<evidence type="ECO:0000256" key="19">
    <source>
        <dbReference type="ARBA" id="ARBA00038974"/>
    </source>
</evidence>
<dbReference type="EC" id="1.14.14.154" evidence="19"/>
<accession>A0A835EIQ0</accession>
<dbReference type="GO" id="GO:0020037">
    <property type="term" value="F:heme binding"/>
    <property type="evidence" value="ECO:0007669"/>
    <property type="project" value="InterPro"/>
</dbReference>
<dbReference type="FunFam" id="1.10.630.10:FF:000028">
    <property type="entry name" value="Cytochrome p450 51g1"/>
    <property type="match status" value="1"/>
</dbReference>
<dbReference type="InterPro" id="IPR036396">
    <property type="entry name" value="Cyt_P450_sf"/>
</dbReference>
<evidence type="ECO:0000256" key="11">
    <source>
        <dbReference type="ARBA" id="ARBA00023004"/>
    </source>
</evidence>
<evidence type="ECO:0000256" key="20">
    <source>
        <dbReference type="ARBA" id="ARBA00042370"/>
    </source>
</evidence>
<dbReference type="AlphaFoldDB" id="A0A835EIQ0"/>
<keyword evidence="9" id="KW-0752">Steroid biosynthesis</keyword>